<sequence length="1406" mass="155591">MSDCLVGDRSKGRGIQKRRSSRACQSCRAVSEHAPVVGRKPGLTYRQQAKTKYQAQPPLKTSKPTLSGAFCDIPSSSDDSSCDGWDLHADGVDVQTSCQDTIHCQIIDHTNDVEFGPEQPSSAGKSHHGSSHQSGTATPWNPHNLVMSTDRGNQLHRPTLARKLLQILGEFPVEDDASENGAAESKYQDPLWLVAGLAKRGWNLNGTHNNERKSRRLSELPPAELPTEEAHLLNKWTPQALQGIEKEQNRYFKHGVLGSKSDVASDLDPIQHGLVTEEKAAELFQAYWDNIHRQWAILDPSFHNLSTVRKRSALLTTTTLALGSTALAVASRNSKERVSEALSLHAHAEKLNLVVYATGARSIDIIQAQIVCIRHLFLDIFAYLRSSFHDGALLPEQDKAKAEALRWNDLRTRAFIIINEYRFFTYSGRNPMDLSHFEFNDSELEELTAMSREKSAVSLAALYHLFLFDRDVRQRLEKYRPGIRDTISLDAELQHIKSYMEKWIQDWCGRDSDHFLDWHLSHDAISCWLLLALCIARKRFPPSESTSSSQHQKQNDHQKLLLELSMRLFKGVLKTPHAVLMTHRASILPVAASIILKLGTKRDLVLRVALRMAGEPGKPYVPTFVRESGNQMLVMLCQNNAQSMPAQVNDLRPQEHSHNDETQDGGKNSQSLHPVEDTRMDATQSQSLNEPLRDLDAVTGFMPLFSQPTGCEDPFMFNFAEFPIISDQVSVQGRFQDPVLPCDSAAYVNSCVNAAYLGDSAEVARAAQINQQQTTLYDSTMPEAPSSNSFGCLTGMNIGTQMQSQAHHNTPAWGMEGSSPVTTTSGLGMGAGNGEIRNAQREALLSAVDRLMQLASLMHCCILLIMALQTSSDKPNSTHVEEPTVGMTGDTKNSQTEEVETQDASQKPKSISLIQSLRTYKHASIVCMLAAVGALSDGYQVQMSGSIIALPGFVRTFGDLQPSGKYIIEPQYLALWGSLKNVAAMFGAGIGSYPADKLGRRWMILVVQIIMIGSCILEQLAVHWTHWLGARLLDGFSIGLAQCCINVYISEMAPTPCRGSLMSLVQLFYTIGSFLSAVSLNVVSQDVPENWRHAVLSQFAFCGVALIAWAFLPESARWHCVQGREAECKKILQKVNGKVEGYDVDREYRKMLVEIERANVTASVQGGGTYWDVFRGTNRRRLIISFLPWHWQVAIGVPIIGTYSSYFYDMAGLANPFNGTVATNVVNIVMLLVAVPLIERLGRRTLLLWCAPISIMSLLVIGGILRASGPAVGPVLIAFACMWAVGYNLSAGPMGYIYVAETATTRLRAKTTGVAIIGIQAMATVYVYIPPIMLNSPAFGIMFFWAGTGSLVYILVWFLVPETKGRTFAELDELFDRGIPAWKFAKTKTTVQDDFATDQHEVRGVP</sequence>
<gene>
    <name evidence="1" type="ORF">NM208_g3133</name>
</gene>
<proteinExistence type="predicted"/>
<evidence type="ECO:0000313" key="2">
    <source>
        <dbReference type="Proteomes" id="UP001148629"/>
    </source>
</evidence>
<name>A0ACC1SQP3_9HYPO</name>
<dbReference type="Proteomes" id="UP001148629">
    <property type="component" value="Unassembled WGS sequence"/>
</dbReference>
<evidence type="ECO:0000313" key="1">
    <source>
        <dbReference type="EMBL" id="KAJ3544284.1"/>
    </source>
</evidence>
<accession>A0ACC1SQP3</accession>
<keyword evidence="2" id="KW-1185">Reference proteome</keyword>
<protein>
    <submittedName>
        <fullName evidence="1">Uncharacterized protein</fullName>
    </submittedName>
</protein>
<dbReference type="EMBL" id="JANRMS010000202">
    <property type="protein sequence ID" value="KAJ3544284.1"/>
    <property type="molecule type" value="Genomic_DNA"/>
</dbReference>
<reference evidence="1" key="1">
    <citation type="submission" date="2022-08" db="EMBL/GenBank/DDBJ databases">
        <title>Genome Sequence of Fusarium decemcellulare.</title>
        <authorList>
            <person name="Buettner E."/>
        </authorList>
    </citation>
    <scope>NUCLEOTIDE SEQUENCE</scope>
    <source>
        <strain evidence="1">Babe19</strain>
    </source>
</reference>
<organism evidence="1 2">
    <name type="scientific">Fusarium decemcellulare</name>
    <dbReference type="NCBI Taxonomy" id="57161"/>
    <lineage>
        <taxon>Eukaryota</taxon>
        <taxon>Fungi</taxon>
        <taxon>Dikarya</taxon>
        <taxon>Ascomycota</taxon>
        <taxon>Pezizomycotina</taxon>
        <taxon>Sordariomycetes</taxon>
        <taxon>Hypocreomycetidae</taxon>
        <taxon>Hypocreales</taxon>
        <taxon>Nectriaceae</taxon>
        <taxon>Fusarium</taxon>
        <taxon>Fusarium decemcellulare species complex</taxon>
    </lineage>
</organism>
<comment type="caution">
    <text evidence="1">The sequence shown here is derived from an EMBL/GenBank/DDBJ whole genome shotgun (WGS) entry which is preliminary data.</text>
</comment>